<feature type="non-terminal residue" evidence="2">
    <location>
        <position position="235"/>
    </location>
</feature>
<name>A0AAW0HR79_MYOGA</name>
<evidence type="ECO:0000313" key="2">
    <source>
        <dbReference type="EMBL" id="KAK7804580.1"/>
    </source>
</evidence>
<feature type="region of interest" description="Disordered" evidence="1">
    <location>
        <begin position="215"/>
        <end position="235"/>
    </location>
</feature>
<feature type="region of interest" description="Disordered" evidence="1">
    <location>
        <begin position="1"/>
        <end position="121"/>
    </location>
</feature>
<keyword evidence="3" id="KW-1185">Reference proteome</keyword>
<dbReference type="Proteomes" id="UP001488838">
    <property type="component" value="Unassembled WGS sequence"/>
</dbReference>
<comment type="caution">
    <text evidence="2">The sequence shown here is derived from an EMBL/GenBank/DDBJ whole genome shotgun (WGS) entry which is preliminary data.</text>
</comment>
<dbReference type="AlphaFoldDB" id="A0AAW0HR79"/>
<accession>A0AAW0HR79</accession>
<organism evidence="2 3">
    <name type="scientific">Myodes glareolus</name>
    <name type="common">Bank vole</name>
    <name type="synonym">Clethrionomys glareolus</name>
    <dbReference type="NCBI Taxonomy" id="447135"/>
    <lineage>
        <taxon>Eukaryota</taxon>
        <taxon>Metazoa</taxon>
        <taxon>Chordata</taxon>
        <taxon>Craniata</taxon>
        <taxon>Vertebrata</taxon>
        <taxon>Euteleostomi</taxon>
        <taxon>Mammalia</taxon>
        <taxon>Eutheria</taxon>
        <taxon>Euarchontoglires</taxon>
        <taxon>Glires</taxon>
        <taxon>Rodentia</taxon>
        <taxon>Myomorpha</taxon>
        <taxon>Muroidea</taxon>
        <taxon>Cricetidae</taxon>
        <taxon>Arvicolinae</taxon>
        <taxon>Myodes</taxon>
    </lineage>
</organism>
<gene>
    <name evidence="2" type="ORF">U0070_015420</name>
</gene>
<dbReference type="EMBL" id="JBBHLL010000372">
    <property type="protein sequence ID" value="KAK7804580.1"/>
    <property type="molecule type" value="Genomic_DNA"/>
</dbReference>
<evidence type="ECO:0000256" key="1">
    <source>
        <dbReference type="SAM" id="MobiDB-lite"/>
    </source>
</evidence>
<sequence length="235" mass="24765">RQGTRRTSWTTELGQLSSPQVRLQWAGPGRRRVARGGAARSVPPLQPRPRRSCRRGGAGPGAPARTRRPSDIKMSDDASDIIANEIREDAAEMPQGDSPVEDAEVQCGPATTSDEPVSADHTGEQHETTAACAETAPTGLLEQAKVSDAEEAPLNGEVTEDTLAECIDSNHDSHQLLGMACMPGALLASPRAARFTPCSGSKLDRKSVITCHLPGNQKQSSLGAPPRSACTCPSV</sequence>
<evidence type="ECO:0000313" key="3">
    <source>
        <dbReference type="Proteomes" id="UP001488838"/>
    </source>
</evidence>
<protein>
    <submittedName>
        <fullName evidence="2">Uncharacterized protein</fullName>
    </submittedName>
</protein>
<feature type="non-terminal residue" evidence="2">
    <location>
        <position position="1"/>
    </location>
</feature>
<reference evidence="2 3" key="1">
    <citation type="journal article" date="2023" name="bioRxiv">
        <title>Conserved and derived expression patterns and positive selection on dental genes reveal complex evolutionary context of ever-growing rodent molars.</title>
        <authorList>
            <person name="Calamari Z.T."/>
            <person name="Song A."/>
            <person name="Cohen E."/>
            <person name="Akter M."/>
            <person name="Roy R.D."/>
            <person name="Hallikas O."/>
            <person name="Christensen M.M."/>
            <person name="Li P."/>
            <person name="Marangoni P."/>
            <person name="Jernvall J."/>
            <person name="Klein O.D."/>
        </authorList>
    </citation>
    <scope>NUCLEOTIDE SEQUENCE [LARGE SCALE GENOMIC DNA]</scope>
    <source>
        <strain evidence="2">V071</strain>
    </source>
</reference>
<feature type="compositionally biased region" description="Polar residues" evidence="1">
    <location>
        <begin position="1"/>
        <end position="21"/>
    </location>
</feature>
<proteinExistence type="predicted"/>